<accession>A0A7I4YCF5</accession>
<reference evidence="2" key="1">
    <citation type="submission" date="2020-12" db="UniProtKB">
        <authorList>
            <consortium name="WormBaseParasite"/>
        </authorList>
    </citation>
    <scope>IDENTIFICATION</scope>
    <source>
        <strain evidence="2">MHco3</strain>
    </source>
</reference>
<evidence type="ECO:0000313" key="1">
    <source>
        <dbReference type="Proteomes" id="UP000025227"/>
    </source>
</evidence>
<protein>
    <submittedName>
        <fullName evidence="2">Uncharacterized protein</fullName>
    </submittedName>
</protein>
<organism evidence="1 2">
    <name type="scientific">Haemonchus contortus</name>
    <name type="common">Barber pole worm</name>
    <dbReference type="NCBI Taxonomy" id="6289"/>
    <lineage>
        <taxon>Eukaryota</taxon>
        <taxon>Metazoa</taxon>
        <taxon>Ecdysozoa</taxon>
        <taxon>Nematoda</taxon>
        <taxon>Chromadorea</taxon>
        <taxon>Rhabditida</taxon>
        <taxon>Rhabditina</taxon>
        <taxon>Rhabditomorpha</taxon>
        <taxon>Strongyloidea</taxon>
        <taxon>Trichostrongylidae</taxon>
        <taxon>Haemonchus</taxon>
    </lineage>
</organism>
<dbReference type="InterPro" id="IPR000048">
    <property type="entry name" value="IQ_motif_EF-hand-BS"/>
</dbReference>
<dbReference type="OrthoDB" id="5833104at2759"/>
<keyword evidence="1" id="KW-1185">Reference proteome</keyword>
<evidence type="ECO:0000313" key="2">
    <source>
        <dbReference type="WBParaSite" id="HCON_00084090-00001"/>
    </source>
</evidence>
<dbReference type="OMA" id="TKAYEMM"/>
<dbReference type="WBParaSite" id="HCON_00084090-00001">
    <property type="protein sequence ID" value="HCON_00084090-00001"/>
    <property type="gene ID" value="HCON_00084090"/>
</dbReference>
<name>A0A7I4YCF5_HAECO</name>
<proteinExistence type="predicted"/>
<dbReference type="AlphaFoldDB" id="A0A7I4YCF5"/>
<dbReference type="Pfam" id="PF00612">
    <property type="entry name" value="IQ"/>
    <property type="match status" value="1"/>
</dbReference>
<sequence length="254" mass="30031">MSSSRRQETAAIRIQYWWRKHLKAKEELAEKARRIAEWRGLQDISLHNTELIEQLKAIRRRKAYDLMKYEHILQLPARQVKEFLAKEHATPSKVMKDESEEILLRIEDEKRNKAAAVIQRLFKAYHRKRLAERYLRSITVIRPQRRVELIGIINERLSGRKTLRKDHLPIMKEKLAAYRAARGQDAESFAKRQLIIQSMKRDIAVLNTISPNMSVSPALLKCLGSTRPLAKYKASLFYEDEMERIEDRLLDLYL</sequence>
<dbReference type="Proteomes" id="UP000025227">
    <property type="component" value="Unplaced"/>
</dbReference>